<dbReference type="GO" id="GO:0005112">
    <property type="term" value="F:Notch binding"/>
    <property type="evidence" value="ECO:0007669"/>
    <property type="project" value="TreeGrafter"/>
</dbReference>
<dbReference type="SUPFAM" id="SSF57184">
    <property type="entry name" value="Growth factor receptor domain"/>
    <property type="match status" value="1"/>
</dbReference>
<feature type="disulfide bond" evidence="13">
    <location>
        <begin position="101"/>
        <end position="110"/>
    </location>
</feature>
<dbReference type="InterPro" id="IPR013032">
    <property type="entry name" value="EGF-like_CS"/>
</dbReference>
<feature type="disulfide bond" evidence="13">
    <location>
        <begin position="1172"/>
        <end position="1181"/>
    </location>
</feature>
<evidence type="ECO:0000256" key="9">
    <source>
        <dbReference type="ARBA" id="ARBA00022782"/>
    </source>
</evidence>
<dbReference type="SUPFAM" id="SSF49899">
    <property type="entry name" value="Concanavalin A-like lectins/glucanases"/>
    <property type="match status" value="3"/>
</dbReference>
<keyword evidence="5" id="KW-0964">Secreted</keyword>
<dbReference type="Pfam" id="PF00008">
    <property type="entry name" value="EGF"/>
    <property type="match status" value="10"/>
</dbReference>
<dbReference type="InterPro" id="IPR000742">
    <property type="entry name" value="EGF"/>
</dbReference>
<dbReference type="GO" id="GO:1901222">
    <property type="term" value="P:regulation of non-canonical NF-kappaB signal transduction"/>
    <property type="evidence" value="ECO:0007669"/>
    <property type="project" value="UniProtKB-ARBA"/>
</dbReference>
<feature type="domain" description="EGF-like" evidence="17">
    <location>
        <begin position="886"/>
        <end position="922"/>
    </location>
</feature>
<feature type="chain" id="PRO_5034917221" evidence="15">
    <location>
        <begin position="27"/>
        <end position="1427"/>
    </location>
</feature>
<feature type="domain" description="EGF-like" evidence="17">
    <location>
        <begin position="447"/>
        <end position="487"/>
    </location>
</feature>
<evidence type="ECO:0000313" key="18">
    <source>
        <dbReference type="Ensembl" id="ENSAMXP00005041783.1"/>
    </source>
</evidence>
<evidence type="ECO:0000256" key="15">
    <source>
        <dbReference type="SAM" id="SignalP"/>
    </source>
</evidence>
<feature type="domain" description="Laminin G" evidence="16">
    <location>
        <begin position="487"/>
        <end position="666"/>
    </location>
</feature>
<keyword evidence="14" id="KW-0472">Membrane</keyword>
<dbReference type="GeneID" id="103040357"/>
<accession>A0A8B9KWB6</accession>
<feature type="domain" description="EGF-like" evidence="17">
    <location>
        <begin position="230"/>
        <end position="266"/>
    </location>
</feature>
<dbReference type="FunFam" id="2.10.25.10:FF:000348">
    <property type="entry name" value="Crumbs 1, cell polarity complex component"/>
    <property type="match status" value="1"/>
</dbReference>
<feature type="domain" description="EGF-like" evidence="17">
    <location>
        <begin position="1146"/>
        <end position="1182"/>
    </location>
</feature>
<feature type="disulfide bond" evidence="13">
    <location>
        <begin position="1343"/>
        <end position="1352"/>
    </location>
</feature>
<keyword evidence="11 13" id="KW-1015">Disulfide bond</keyword>
<evidence type="ECO:0000256" key="14">
    <source>
        <dbReference type="SAM" id="Phobius"/>
    </source>
</evidence>
<dbReference type="GO" id="GO:0005737">
    <property type="term" value="C:cytoplasm"/>
    <property type="evidence" value="ECO:0007669"/>
    <property type="project" value="UniProtKB-SubCell"/>
</dbReference>
<keyword evidence="14" id="KW-0812">Transmembrane</keyword>
<evidence type="ECO:0000259" key="16">
    <source>
        <dbReference type="PROSITE" id="PS50025"/>
    </source>
</evidence>
<evidence type="ECO:0000256" key="1">
    <source>
        <dbReference type="ARBA" id="ARBA00004496"/>
    </source>
</evidence>
<feature type="domain" description="EGF-like" evidence="17">
    <location>
        <begin position="268"/>
        <end position="305"/>
    </location>
</feature>
<feature type="domain" description="EGF-like" evidence="17">
    <location>
        <begin position="154"/>
        <end position="190"/>
    </location>
</feature>
<dbReference type="FunFam" id="2.10.25.10:FF:000122">
    <property type="entry name" value="Protein crumbs homolog 2"/>
    <property type="match status" value="2"/>
</dbReference>
<keyword evidence="12" id="KW-0325">Glycoprotein</keyword>
<dbReference type="FunFam" id="2.10.25.10:FF:000208">
    <property type="entry name" value="Crumbs 2, cell polarity complex component"/>
    <property type="match status" value="1"/>
</dbReference>
<dbReference type="InterPro" id="IPR009030">
    <property type="entry name" value="Growth_fac_rcpt_cys_sf"/>
</dbReference>
<keyword evidence="6 13" id="KW-0245">EGF-like domain</keyword>
<dbReference type="FunFam" id="2.60.120.200:FF:000081">
    <property type="entry name" value="Crumbs 1, cell polarity complex component"/>
    <property type="match status" value="1"/>
</dbReference>
<feature type="disulfide bond" evidence="13">
    <location>
        <begin position="142"/>
        <end position="151"/>
    </location>
</feature>
<dbReference type="Gene3D" id="2.60.120.200">
    <property type="match status" value="3"/>
</dbReference>
<feature type="disulfide bond" evidence="13">
    <location>
        <begin position="477"/>
        <end position="486"/>
    </location>
</feature>
<dbReference type="Ensembl" id="ENSAMXT00005045472.1">
    <property type="protein sequence ID" value="ENSAMXP00005041783.1"/>
    <property type="gene ID" value="ENSAMXG00005019526.1"/>
</dbReference>
<dbReference type="PROSITE" id="PS00022">
    <property type="entry name" value="EGF_1"/>
    <property type="match status" value="14"/>
</dbReference>
<evidence type="ECO:0000256" key="2">
    <source>
        <dbReference type="ARBA" id="ARBA00004613"/>
    </source>
</evidence>
<dbReference type="GO" id="GO:0005886">
    <property type="term" value="C:plasma membrane"/>
    <property type="evidence" value="ECO:0007669"/>
    <property type="project" value="UniProtKB-ARBA"/>
</dbReference>
<dbReference type="PRINTS" id="PR00010">
    <property type="entry name" value="EGFBLOOD"/>
</dbReference>
<keyword evidence="3" id="KW-0217">Developmental protein</keyword>
<feature type="domain" description="EGF-like" evidence="17">
    <location>
        <begin position="1277"/>
        <end position="1315"/>
    </location>
</feature>
<name>A0A8B9KWB6_ASTMX</name>
<dbReference type="PROSITE" id="PS01187">
    <property type="entry name" value="EGF_CA"/>
    <property type="match status" value="3"/>
</dbReference>
<dbReference type="InterPro" id="IPR001881">
    <property type="entry name" value="EGF-like_Ca-bd_dom"/>
</dbReference>
<dbReference type="GO" id="GO:0045597">
    <property type="term" value="P:positive regulation of cell differentiation"/>
    <property type="evidence" value="ECO:0007669"/>
    <property type="project" value="UniProtKB-ARBA"/>
</dbReference>
<feature type="domain" description="EGF-like" evidence="17">
    <location>
        <begin position="32"/>
        <end position="71"/>
    </location>
</feature>
<proteinExistence type="predicted"/>
<protein>
    <submittedName>
        <fullName evidence="18">Crumbs cell polarity complex component 1</fullName>
    </submittedName>
</protein>
<dbReference type="SMART" id="SM00181">
    <property type="entry name" value="EGF"/>
    <property type="match status" value="18"/>
</dbReference>
<dbReference type="InterPro" id="IPR013320">
    <property type="entry name" value="ConA-like_dom_sf"/>
</dbReference>
<feature type="domain" description="EGF-like" evidence="17">
    <location>
        <begin position="1184"/>
        <end position="1219"/>
    </location>
</feature>
<dbReference type="FunFam" id="2.10.25.10:FF:000425">
    <property type="entry name" value="Eyes shut homolog"/>
    <property type="match status" value="1"/>
</dbReference>
<feature type="disulfide bond" evidence="13">
    <location>
        <begin position="694"/>
        <end position="703"/>
    </location>
</feature>
<dbReference type="GO" id="GO:0007219">
    <property type="term" value="P:Notch signaling pathway"/>
    <property type="evidence" value="ECO:0007669"/>
    <property type="project" value="TreeGrafter"/>
</dbReference>
<comment type="subcellular location">
    <subcellularLocation>
        <location evidence="1">Cytoplasm</location>
    </subcellularLocation>
    <subcellularLocation>
        <location evidence="2">Secreted</location>
    </subcellularLocation>
</comment>
<feature type="disulfide bond" evidence="13">
    <location>
        <begin position="912"/>
        <end position="921"/>
    </location>
</feature>
<evidence type="ECO:0000256" key="7">
    <source>
        <dbReference type="ARBA" id="ARBA00022729"/>
    </source>
</evidence>
<dbReference type="PANTHER" id="PTHR12916:SF4">
    <property type="entry name" value="UNINFLATABLE, ISOFORM C"/>
    <property type="match status" value="1"/>
</dbReference>
<dbReference type="CDD" id="cd00110">
    <property type="entry name" value="LamG"/>
    <property type="match status" value="3"/>
</dbReference>
<evidence type="ECO:0000313" key="19">
    <source>
        <dbReference type="Proteomes" id="UP000694621"/>
    </source>
</evidence>
<feature type="disulfide bond" evidence="13">
    <location>
        <begin position="180"/>
        <end position="189"/>
    </location>
</feature>
<dbReference type="PROSITE" id="PS01186">
    <property type="entry name" value="EGF_2"/>
    <property type="match status" value="11"/>
</dbReference>
<feature type="disulfide bond" evidence="13">
    <location>
        <begin position="391"/>
        <end position="400"/>
    </location>
</feature>
<feature type="domain" description="EGF-like" evidence="17">
    <location>
        <begin position="668"/>
        <end position="704"/>
    </location>
</feature>
<evidence type="ECO:0000256" key="13">
    <source>
        <dbReference type="PROSITE-ProRule" id="PRU00076"/>
    </source>
</evidence>
<dbReference type="FunFam" id="2.10.25.10:FF:000080">
    <property type="entry name" value="Neurogenic locus notch 1"/>
    <property type="match status" value="1"/>
</dbReference>
<keyword evidence="7 15" id="KW-0732">Signal</keyword>
<feature type="disulfide bond" evidence="13">
    <location>
        <begin position="1188"/>
        <end position="1198"/>
    </location>
</feature>
<dbReference type="SUPFAM" id="SSF57196">
    <property type="entry name" value="EGF/Laminin"/>
    <property type="match status" value="12"/>
</dbReference>
<dbReference type="FunFam" id="2.10.25.10:FF:000123">
    <property type="entry name" value="Crumbs homolog 1 (Drosophila)"/>
    <property type="match status" value="2"/>
</dbReference>
<evidence type="ECO:0000256" key="8">
    <source>
        <dbReference type="ARBA" id="ARBA00022737"/>
    </source>
</evidence>
<evidence type="ECO:0000256" key="4">
    <source>
        <dbReference type="ARBA" id="ARBA00022490"/>
    </source>
</evidence>
<keyword evidence="14" id="KW-1133">Transmembrane helix</keyword>
<evidence type="ECO:0000256" key="12">
    <source>
        <dbReference type="ARBA" id="ARBA00023180"/>
    </source>
</evidence>
<feature type="disulfide bond" evidence="13">
    <location>
        <begin position="256"/>
        <end position="265"/>
    </location>
</feature>
<dbReference type="Gene3D" id="2.10.25.10">
    <property type="entry name" value="Laminin"/>
    <property type="match status" value="17"/>
</dbReference>
<keyword evidence="10" id="KW-0106">Calcium</keyword>
<dbReference type="PROSITE" id="PS50025">
    <property type="entry name" value="LAM_G_DOMAIN"/>
    <property type="match status" value="3"/>
</dbReference>
<dbReference type="Pfam" id="PF02210">
    <property type="entry name" value="Laminin_G_2"/>
    <property type="match status" value="3"/>
</dbReference>
<evidence type="ECO:0000256" key="10">
    <source>
        <dbReference type="ARBA" id="ARBA00022837"/>
    </source>
</evidence>
<dbReference type="CDD" id="cd00054">
    <property type="entry name" value="EGF_CA"/>
    <property type="match status" value="14"/>
</dbReference>
<dbReference type="CTD" id="23418"/>
<dbReference type="Pfam" id="PF12661">
    <property type="entry name" value="hEGF"/>
    <property type="match status" value="3"/>
</dbReference>
<reference evidence="18" key="1">
    <citation type="submission" date="2025-08" db="UniProtKB">
        <authorList>
            <consortium name="Ensembl"/>
        </authorList>
    </citation>
    <scope>IDENTIFICATION</scope>
</reference>
<feature type="domain" description="EGF-like" evidence="17">
    <location>
        <begin position="113"/>
        <end position="152"/>
    </location>
</feature>
<evidence type="ECO:0000259" key="17">
    <source>
        <dbReference type="PROSITE" id="PS50026"/>
    </source>
</evidence>
<feature type="disulfide bond" evidence="13">
    <location>
        <begin position="333"/>
        <end position="342"/>
    </location>
</feature>
<dbReference type="InterPro" id="IPR000152">
    <property type="entry name" value="EGF-type_Asp/Asn_hydroxyl_site"/>
</dbReference>
<dbReference type="InterPro" id="IPR001791">
    <property type="entry name" value="Laminin_G"/>
</dbReference>
<dbReference type="InterPro" id="IPR018097">
    <property type="entry name" value="EGF_Ca-bd_CS"/>
</dbReference>
<feature type="domain" description="EGF-like" evidence="17">
    <location>
        <begin position="1317"/>
        <end position="1353"/>
    </location>
</feature>
<feature type="domain" description="EGF-like" evidence="17">
    <location>
        <begin position="1221"/>
        <end position="1257"/>
    </location>
</feature>
<dbReference type="SMART" id="SM00179">
    <property type="entry name" value="EGF_CA"/>
    <property type="match status" value="16"/>
</dbReference>
<dbReference type="PROSITE" id="PS00010">
    <property type="entry name" value="ASX_HYDROXYL"/>
    <property type="match status" value="8"/>
</dbReference>
<dbReference type="GO" id="GO:0048731">
    <property type="term" value="P:system development"/>
    <property type="evidence" value="ECO:0007669"/>
    <property type="project" value="UniProtKB-ARBA"/>
</dbReference>
<keyword evidence="4" id="KW-0963">Cytoplasm</keyword>
<keyword evidence="8" id="KW-0677">Repeat</keyword>
<feature type="domain" description="EGF-like" evidence="17">
    <location>
        <begin position="345"/>
        <end position="401"/>
    </location>
</feature>
<dbReference type="GO" id="GO:0005576">
    <property type="term" value="C:extracellular region"/>
    <property type="evidence" value="ECO:0007669"/>
    <property type="project" value="UniProtKB-SubCell"/>
</dbReference>
<feature type="domain" description="EGF-like" evidence="17">
    <location>
        <begin position="403"/>
        <end position="445"/>
    </location>
</feature>
<feature type="domain" description="Laminin G" evidence="16">
    <location>
        <begin position="950"/>
        <end position="1144"/>
    </location>
</feature>
<comment type="caution">
    <text evidence="13">Lacks conserved residue(s) required for the propagation of feature annotation.</text>
</comment>
<sequence length="1427" mass="154333">MGTASVRPGSLCSLVFLFFIAQWTQCVSLLKASSLCLSKPCQNGAECQDDPSTFLCQCLSSAPGLSTASCASNALCHPPICQGNTTCQSTSGRPGELACHCLAGLSSHSCQLSAELCARTLCGQSARCLAVAHRVPGYVCLCRPGYTGTLCQREVDQCVPNPCRNRALCRTSPEGPSCFCVPGFQGERCEIEVNECISQPCLNGATCVDKIGHYTCLCRPGYTGVSCELEIDECQSQPCLHGGSCHDHVNSFSCTCLDGFQGSRCEINIDDCTDNQCQNGALCIDGINSYSCDCSQSGFTGPYCEVPLPPCWNQPCLNGALCQEEGRNYTCECWPGFEGRHCELDVNECGSGPCLNGAVCIERSWEKYYGTETLLPDQYDPQHAAGYVCRCPHGFTGAFCEEDIDDCASAPCHNGGLCKDTLGGYTCVCPLESNDGVLYGGQNCSEPLVGCEGHECLNGAACTPFLSEGLHGYSCSCLPGYTGSHCQTSTAFSFQSFGGLLSLQTPLLDYSSNLTLSFRTVLSNTLLFQRGSEGPLLTLELLHGHLRLSLKTESGGEGKGPGWALKLPQNVADGEWHTVETVFSKGTLFLQLLEPCQSEFCGATAQVETGPLILETSLKSTLIGGPADEGLTGSFIGCMRDLYVDSQLMVPEDWLSASAVNVTRGCDHRDRCLDVPCENQGECINLWQGYQCKCQRPYKGQNCADEYTPARFGQEGSLSYAVFNVSDEPDPSIITLSMFLRTRQELGLLLLVTNSTSSQYLSVWLERGRIKAQFGSSQIIESKNIVSDGESHFVSVAIEQGQMMLLESDLVSGPVPVDSVDMQAGDKVYVAGVRDRSSLNVFGGHFKGCIQDLRLNDEPLLFFPSNVPVKSSEPELLVNVIEGCIGDDYCTKNPCENGGMCFSMWDDFTCACPPSTSGLRCEVVKWCELSPCPAQAQCRTVGQGYDCISNATFDGDMMLTYRFNGLISRHFTNISFSIRTRKRKAVILHASRGSDFVKVSLQDGLLVLELLSTPSSPSFSNSSSSPLTLHSTRPIADGKWHRVQLFMVEPWANASQWTMLFPDDGEELVTSISEASNLDFLQEGVDIFLGGLETEPDRNLYGCLSTVEISGVVLPYYGSGDVRLPRIQEEQFQKVSTESVVSGCTGGPVCEPNPCLNGGDCEDLFDLFNCTCPSGWVGQRCEISTDICASSPCHHGNCTAHGLQYECVCELGYTGVNCELVVDVCAQHQCANGGTCLHGVGQYACLCADNFTGPYCTNRVEEIPWYIVVKSIAPKLPVSICGDEKRNYTCFNGGNCSETAFTCDCLPGFTGHRCEQEVDECKSNPCLNGGYCRNLVNRFHCVCELSYAGETCQIDLNGESIATELLLSVSLVSVVLFLALLAAASALVVALNRRATRGTYSPSRQEKEGSRVEMWNIVQPPPAERLI</sequence>
<dbReference type="FunFam" id="2.10.25.10:FF:000472">
    <property type="entry name" value="Uncharacterized protein, isoform A"/>
    <property type="match status" value="1"/>
</dbReference>
<dbReference type="GO" id="GO:0005509">
    <property type="term" value="F:calcium ion binding"/>
    <property type="evidence" value="ECO:0007669"/>
    <property type="project" value="InterPro"/>
</dbReference>
<dbReference type="SMART" id="SM00282">
    <property type="entry name" value="LamG"/>
    <property type="match status" value="3"/>
</dbReference>
<dbReference type="GO" id="GO:0060218">
    <property type="term" value="P:hematopoietic stem cell differentiation"/>
    <property type="evidence" value="ECO:0007669"/>
    <property type="project" value="UniProtKB-ARBA"/>
</dbReference>
<evidence type="ECO:0000256" key="6">
    <source>
        <dbReference type="ARBA" id="ARBA00022536"/>
    </source>
</evidence>
<organism evidence="18 19">
    <name type="scientific">Astyanax mexicanus</name>
    <name type="common">Blind cave fish</name>
    <name type="synonym">Astyanax fasciatus mexicanus</name>
    <dbReference type="NCBI Taxonomy" id="7994"/>
    <lineage>
        <taxon>Eukaryota</taxon>
        <taxon>Metazoa</taxon>
        <taxon>Chordata</taxon>
        <taxon>Craniata</taxon>
        <taxon>Vertebrata</taxon>
        <taxon>Euteleostomi</taxon>
        <taxon>Actinopterygii</taxon>
        <taxon>Neopterygii</taxon>
        <taxon>Teleostei</taxon>
        <taxon>Ostariophysi</taxon>
        <taxon>Characiformes</taxon>
        <taxon>Characoidei</taxon>
        <taxon>Acestrorhamphidae</taxon>
        <taxon>Acestrorhamphinae</taxon>
        <taxon>Astyanax</taxon>
    </lineage>
</organism>
<feature type="disulfide bond" evidence="13">
    <location>
        <begin position="1305"/>
        <end position="1314"/>
    </location>
</feature>
<feature type="disulfide bond" evidence="13">
    <location>
        <begin position="218"/>
        <end position="227"/>
    </location>
</feature>
<dbReference type="KEGG" id="amex:103040357"/>
<dbReference type="PROSITE" id="PS50026">
    <property type="entry name" value="EGF_3"/>
    <property type="match status" value="18"/>
</dbReference>
<feature type="disulfide bond" evidence="13">
    <location>
        <begin position="1209"/>
        <end position="1218"/>
    </location>
</feature>
<evidence type="ECO:0000256" key="11">
    <source>
        <dbReference type="ARBA" id="ARBA00023157"/>
    </source>
</evidence>
<dbReference type="Proteomes" id="UP000694621">
    <property type="component" value="Unplaced"/>
</dbReference>
<feature type="signal peptide" evidence="15">
    <location>
        <begin position="1"/>
        <end position="26"/>
    </location>
</feature>
<feature type="disulfide bond" evidence="13">
    <location>
        <begin position="1247"/>
        <end position="1256"/>
    </location>
</feature>
<feature type="domain" description="EGF-like" evidence="17">
    <location>
        <begin position="307"/>
        <end position="343"/>
    </location>
</feature>
<evidence type="ECO:0000256" key="3">
    <source>
        <dbReference type="ARBA" id="ARBA00022473"/>
    </source>
</evidence>
<feature type="transmembrane region" description="Helical" evidence="14">
    <location>
        <begin position="1365"/>
        <end position="1391"/>
    </location>
</feature>
<feature type="domain" description="EGF-like" evidence="17">
    <location>
        <begin position="72"/>
        <end position="111"/>
    </location>
</feature>
<keyword evidence="9" id="KW-0221">Differentiation</keyword>
<dbReference type="PANTHER" id="PTHR12916">
    <property type="entry name" value="CYTOCHROME C OXIDASE POLYPEPTIDE VIC-2"/>
    <property type="match status" value="1"/>
</dbReference>
<feature type="domain" description="EGF-like" evidence="17">
    <location>
        <begin position="192"/>
        <end position="228"/>
    </location>
</feature>
<evidence type="ECO:0000256" key="5">
    <source>
        <dbReference type="ARBA" id="ARBA00022525"/>
    </source>
</evidence>
<feature type="domain" description="Laminin G" evidence="16">
    <location>
        <begin position="710"/>
        <end position="884"/>
    </location>
</feature>